<dbReference type="PROSITE" id="PS51123">
    <property type="entry name" value="OMPA_2"/>
    <property type="match status" value="1"/>
</dbReference>
<dbReference type="Proteomes" id="UP000322080">
    <property type="component" value="Unassembled WGS sequence"/>
</dbReference>
<feature type="compositionally biased region" description="Acidic residues" evidence="2">
    <location>
        <begin position="90"/>
        <end position="101"/>
    </location>
</feature>
<evidence type="ECO:0000259" key="4">
    <source>
        <dbReference type="PROSITE" id="PS51123"/>
    </source>
</evidence>
<dbReference type="SUPFAM" id="SSF103088">
    <property type="entry name" value="OmpA-like"/>
    <property type="match status" value="1"/>
</dbReference>
<sequence>MLTNALKSTSALALCAAMMAPPAVGQSSQGEAGAELEICGIMGPFPCKLEDGTVIEDAAELAREKLTGDSEDAPAADAPPEDTPPAAEPAPDDSADEEPAAEDDKSLLDSVIEEAGEAVEDLMGTAPEEDQPADAEPQPDEAAPEDAPEAQEEPADEPVIEDAPEAEETPADEPVAEETPADEPVAEEEPAAEEEEPAEDQPAADEQPAADGATEDGRDGAATAPQPRPEAAQTTPEEMPEAAAAAAEAEAEGDPDAGMEGDADVTVEEVTEEEARSSSEEFDTAVGAENRTPEARSGMSDFERALLIGLGAVAVGTILYNGAKIVSNSGDRIVVRRPDGTLEVLKNDDEILRRPGSEVVTRTFDDGSVRTVVTQPDGTRIITIRAANGTALKRTRVLPDGSRYVLFDDTQPSEPVDRVVIDDRQPPARETLSANDEDALRAALIASMNAETGRRFSLRQIRQYAEVRDLAPMIEVDAITFDTGSAVIKPSQAEQLAGLGIAIREVIEEVPGAVFLVEGHTDAVGDASYNLALSDRRAESVALALTEYFDVPPENLITQGYGESELKIRTNEAERRNRRATVRNITPLLR</sequence>
<dbReference type="AlphaFoldDB" id="A0A5D0RL42"/>
<feature type="compositionally biased region" description="Acidic residues" evidence="2">
    <location>
        <begin position="111"/>
        <end position="120"/>
    </location>
</feature>
<feature type="domain" description="OmpA-like" evidence="4">
    <location>
        <begin position="468"/>
        <end position="590"/>
    </location>
</feature>
<dbReference type="Gene3D" id="3.30.1330.60">
    <property type="entry name" value="OmpA-like domain"/>
    <property type="match status" value="1"/>
</dbReference>
<name>A0A5D0RL42_9RHOB</name>
<feature type="signal peptide" evidence="3">
    <location>
        <begin position="1"/>
        <end position="25"/>
    </location>
</feature>
<reference evidence="5 6" key="1">
    <citation type="submission" date="2019-08" db="EMBL/GenBank/DDBJ databases">
        <title>Identification of a novel species of the genus Boseongicola.</title>
        <authorList>
            <person name="Zhang X.-Q."/>
        </authorList>
    </citation>
    <scope>NUCLEOTIDE SEQUENCE [LARGE SCALE GENOMIC DNA]</scope>
    <source>
        <strain evidence="5 6">HY14</strain>
    </source>
</reference>
<gene>
    <name evidence="5" type="ORF">FVF75_08045</name>
</gene>
<feature type="chain" id="PRO_5022696226" evidence="3">
    <location>
        <begin position="26"/>
        <end position="590"/>
    </location>
</feature>
<evidence type="ECO:0000256" key="1">
    <source>
        <dbReference type="PROSITE-ProRule" id="PRU00473"/>
    </source>
</evidence>
<dbReference type="InterPro" id="IPR006665">
    <property type="entry name" value="OmpA-like"/>
</dbReference>
<dbReference type="PANTHER" id="PTHR30329">
    <property type="entry name" value="STATOR ELEMENT OF FLAGELLAR MOTOR COMPLEX"/>
    <property type="match status" value="1"/>
</dbReference>
<organism evidence="5 6">
    <name type="scientific">Maritimibacter fusiformis</name>
    <dbReference type="NCBI Taxonomy" id="2603819"/>
    <lineage>
        <taxon>Bacteria</taxon>
        <taxon>Pseudomonadati</taxon>
        <taxon>Pseudomonadota</taxon>
        <taxon>Alphaproteobacteria</taxon>
        <taxon>Rhodobacterales</taxon>
        <taxon>Roseobacteraceae</taxon>
        <taxon>Maritimibacter</taxon>
    </lineage>
</organism>
<protein>
    <submittedName>
        <fullName evidence="5">OmpA family protein</fullName>
    </submittedName>
</protein>
<dbReference type="CDD" id="cd07185">
    <property type="entry name" value="OmpA_C-like"/>
    <property type="match status" value="1"/>
</dbReference>
<keyword evidence="3" id="KW-0732">Signal</keyword>
<keyword evidence="6" id="KW-1185">Reference proteome</keyword>
<feature type="region of interest" description="Disordered" evidence="2">
    <location>
        <begin position="60"/>
        <end position="298"/>
    </location>
</feature>
<dbReference type="EMBL" id="VSIY01000005">
    <property type="protein sequence ID" value="TYB81656.1"/>
    <property type="molecule type" value="Genomic_DNA"/>
</dbReference>
<proteinExistence type="predicted"/>
<dbReference type="GO" id="GO:0016020">
    <property type="term" value="C:membrane"/>
    <property type="evidence" value="ECO:0007669"/>
    <property type="project" value="UniProtKB-UniRule"/>
</dbReference>
<comment type="caution">
    <text evidence="5">The sequence shown here is derived from an EMBL/GenBank/DDBJ whole genome shotgun (WGS) entry which is preliminary data.</text>
</comment>
<keyword evidence="1" id="KW-0472">Membrane</keyword>
<evidence type="ECO:0000256" key="3">
    <source>
        <dbReference type="SAM" id="SignalP"/>
    </source>
</evidence>
<dbReference type="InterPro" id="IPR036737">
    <property type="entry name" value="OmpA-like_sf"/>
</dbReference>
<dbReference type="InterPro" id="IPR050330">
    <property type="entry name" value="Bact_OuterMem_StrucFunc"/>
</dbReference>
<evidence type="ECO:0000313" key="5">
    <source>
        <dbReference type="EMBL" id="TYB81656.1"/>
    </source>
</evidence>
<evidence type="ECO:0000256" key="2">
    <source>
        <dbReference type="SAM" id="MobiDB-lite"/>
    </source>
</evidence>
<feature type="compositionally biased region" description="Acidic residues" evidence="2">
    <location>
        <begin position="127"/>
        <end position="203"/>
    </location>
</feature>
<dbReference type="Pfam" id="PF00691">
    <property type="entry name" value="OmpA"/>
    <property type="match status" value="1"/>
</dbReference>
<accession>A0A5D0RL42</accession>
<feature type="compositionally biased region" description="Acidic residues" evidence="2">
    <location>
        <begin position="249"/>
        <end position="272"/>
    </location>
</feature>
<dbReference type="PANTHER" id="PTHR30329:SF21">
    <property type="entry name" value="LIPOPROTEIN YIAD-RELATED"/>
    <property type="match status" value="1"/>
</dbReference>
<evidence type="ECO:0000313" key="6">
    <source>
        <dbReference type="Proteomes" id="UP000322080"/>
    </source>
</evidence>
<feature type="compositionally biased region" description="Low complexity" evidence="2">
    <location>
        <begin position="229"/>
        <end position="248"/>
    </location>
</feature>
<dbReference type="RefSeq" id="WP_148377464.1">
    <property type="nucleotide sequence ID" value="NZ_VSIY01000005.1"/>
</dbReference>